<organism evidence="4 5">
    <name type="scientific">Pseudoalteromonas citrea</name>
    <dbReference type="NCBI Taxonomy" id="43655"/>
    <lineage>
        <taxon>Bacteria</taxon>
        <taxon>Pseudomonadati</taxon>
        <taxon>Pseudomonadota</taxon>
        <taxon>Gammaproteobacteria</taxon>
        <taxon>Alteromonadales</taxon>
        <taxon>Pseudoalteromonadaceae</taxon>
        <taxon>Pseudoalteromonas</taxon>
    </lineage>
</organism>
<evidence type="ECO:0000256" key="2">
    <source>
        <dbReference type="SAM" id="MobiDB-lite"/>
    </source>
</evidence>
<dbReference type="Pfam" id="PF00589">
    <property type="entry name" value="Phage_integrase"/>
    <property type="match status" value="1"/>
</dbReference>
<name>A0AAD4AMY1_9GAMM</name>
<dbReference type="EMBL" id="AHBZ03000002">
    <property type="protein sequence ID" value="KAF7777435.1"/>
    <property type="molecule type" value="Genomic_DNA"/>
</dbReference>
<proteinExistence type="predicted"/>
<feature type="region of interest" description="Disordered" evidence="2">
    <location>
        <begin position="1"/>
        <end position="21"/>
    </location>
</feature>
<dbReference type="Gene3D" id="1.10.443.10">
    <property type="entry name" value="Intergrase catalytic core"/>
    <property type="match status" value="1"/>
</dbReference>
<gene>
    <name evidence="4" type="ORF">PCIT_a4557</name>
</gene>
<keyword evidence="1" id="KW-0233">DNA recombination</keyword>
<dbReference type="InterPro" id="IPR011010">
    <property type="entry name" value="DNA_brk_join_enz"/>
</dbReference>
<dbReference type="InterPro" id="IPR002104">
    <property type="entry name" value="Integrase_catalytic"/>
</dbReference>
<evidence type="ECO:0000313" key="4">
    <source>
        <dbReference type="EMBL" id="KAF7777435.1"/>
    </source>
</evidence>
<evidence type="ECO:0000256" key="1">
    <source>
        <dbReference type="ARBA" id="ARBA00023172"/>
    </source>
</evidence>
<dbReference type="InterPro" id="IPR013762">
    <property type="entry name" value="Integrase-like_cat_sf"/>
</dbReference>
<dbReference type="Proteomes" id="UP000016487">
    <property type="component" value="Unassembled WGS sequence"/>
</dbReference>
<reference evidence="4" key="2">
    <citation type="submission" date="2015-03" db="EMBL/GenBank/DDBJ databases">
        <title>Genome sequence of Pseudoalteromonas citrea.</title>
        <authorList>
            <person name="Xie B.-B."/>
            <person name="Rong J.-C."/>
            <person name="Qin Q.-L."/>
            <person name="Zhang Y.-Z."/>
        </authorList>
    </citation>
    <scope>NUCLEOTIDE SEQUENCE</scope>
    <source>
        <strain evidence="4">DSM 8771</strain>
    </source>
</reference>
<protein>
    <recommendedName>
        <fullName evidence="3">Tyr recombinase domain-containing protein</fullName>
    </recommendedName>
</protein>
<feature type="domain" description="Tyr recombinase" evidence="3">
    <location>
        <begin position="1"/>
        <end position="73"/>
    </location>
</feature>
<accession>A0AAD4AMY1</accession>
<dbReference type="AlphaFoldDB" id="A0AAD4AMY1"/>
<evidence type="ECO:0000313" key="5">
    <source>
        <dbReference type="Proteomes" id="UP000016487"/>
    </source>
</evidence>
<reference evidence="4" key="1">
    <citation type="journal article" date="2012" name="J. Bacteriol.">
        <title>Genome sequences of type strains of seven species of the marine bacterium Pseudoalteromonas.</title>
        <authorList>
            <person name="Xie B.B."/>
            <person name="Shu Y.L."/>
            <person name="Qin Q.L."/>
            <person name="Rong J.C."/>
            <person name="Zhang X.Y."/>
            <person name="Chen X.L."/>
            <person name="Shi M."/>
            <person name="He H.L."/>
            <person name="Zhou B.C."/>
            <person name="Zhang Y.Z."/>
        </authorList>
    </citation>
    <scope>NUCLEOTIDE SEQUENCE</scope>
    <source>
        <strain evidence="4">DSM 8771</strain>
    </source>
</reference>
<dbReference type="GO" id="GO:0015074">
    <property type="term" value="P:DNA integration"/>
    <property type="evidence" value="ECO:0007669"/>
    <property type="project" value="InterPro"/>
</dbReference>
<sequence length="81" mass="9186">MSPSSFRKSLRKQSHSIGLQQCNPHALRHAYATHQLESGMPLHQLQHQLGHSDIKTTQSYLHWLPELGHGGIDLLADWAKQ</sequence>
<dbReference type="GO" id="GO:0003677">
    <property type="term" value="F:DNA binding"/>
    <property type="evidence" value="ECO:0007669"/>
    <property type="project" value="InterPro"/>
</dbReference>
<dbReference type="RefSeq" id="WP_021032272.1">
    <property type="nucleotide sequence ID" value="NZ_AHBZ03000002.1"/>
</dbReference>
<evidence type="ECO:0000259" key="3">
    <source>
        <dbReference type="PROSITE" id="PS51898"/>
    </source>
</evidence>
<dbReference type="GO" id="GO:0006310">
    <property type="term" value="P:DNA recombination"/>
    <property type="evidence" value="ECO:0007669"/>
    <property type="project" value="UniProtKB-KW"/>
</dbReference>
<dbReference type="PROSITE" id="PS51898">
    <property type="entry name" value="TYR_RECOMBINASE"/>
    <property type="match status" value="1"/>
</dbReference>
<dbReference type="SUPFAM" id="SSF56349">
    <property type="entry name" value="DNA breaking-rejoining enzymes"/>
    <property type="match status" value="1"/>
</dbReference>
<comment type="caution">
    <text evidence="4">The sequence shown here is derived from an EMBL/GenBank/DDBJ whole genome shotgun (WGS) entry which is preliminary data.</text>
</comment>